<evidence type="ECO:0000256" key="1">
    <source>
        <dbReference type="SAM" id="Phobius"/>
    </source>
</evidence>
<evidence type="ECO:0000313" key="3">
    <source>
        <dbReference type="Proteomes" id="UP001598448"/>
    </source>
</evidence>
<dbReference type="RefSeq" id="WP_138901158.1">
    <property type="nucleotide sequence ID" value="NZ_BAAAMS010000012.1"/>
</dbReference>
<gene>
    <name evidence="2" type="ORF">ACFWJN_00525</name>
</gene>
<dbReference type="Proteomes" id="UP001598448">
    <property type="component" value="Unassembled WGS sequence"/>
</dbReference>
<protein>
    <submittedName>
        <fullName evidence="2">Uncharacterized protein</fullName>
    </submittedName>
</protein>
<evidence type="ECO:0000313" key="2">
    <source>
        <dbReference type="EMBL" id="MFD5097467.1"/>
    </source>
</evidence>
<keyword evidence="1" id="KW-0812">Transmembrane</keyword>
<accession>A0ABW6FG32</accession>
<feature type="transmembrane region" description="Helical" evidence="1">
    <location>
        <begin position="46"/>
        <end position="70"/>
    </location>
</feature>
<keyword evidence="3" id="KW-1185">Reference proteome</keyword>
<keyword evidence="1" id="KW-0472">Membrane</keyword>
<organism evidence="2 3">
    <name type="scientific">Streptomyces albidochromogenes</name>
    <dbReference type="NCBI Taxonomy" id="329524"/>
    <lineage>
        <taxon>Bacteria</taxon>
        <taxon>Bacillati</taxon>
        <taxon>Actinomycetota</taxon>
        <taxon>Actinomycetes</taxon>
        <taxon>Kitasatosporales</taxon>
        <taxon>Streptomycetaceae</taxon>
        <taxon>Streptomyces</taxon>
    </lineage>
</organism>
<comment type="caution">
    <text evidence="2">The sequence shown here is derived from an EMBL/GenBank/DDBJ whole genome shotgun (WGS) entry which is preliminary data.</text>
</comment>
<proteinExistence type="predicted"/>
<name>A0ABW6FG32_9ACTN</name>
<dbReference type="EMBL" id="JBHXIJ010000002">
    <property type="protein sequence ID" value="MFD5097467.1"/>
    <property type="molecule type" value="Genomic_DNA"/>
</dbReference>
<reference evidence="2 3" key="1">
    <citation type="submission" date="2024-09" db="EMBL/GenBank/DDBJ databases">
        <title>The Natural Products Discovery Center: Release of the First 8490 Sequenced Strains for Exploring Actinobacteria Biosynthetic Diversity.</title>
        <authorList>
            <person name="Kalkreuter E."/>
            <person name="Kautsar S.A."/>
            <person name="Yang D."/>
            <person name="Bader C.D."/>
            <person name="Teijaro C.N."/>
            <person name="Fluegel L."/>
            <person name="Davis C.M."/>
            <person name="Simpson J.R."/>
            <person name="Lauterbach L."/>
            <person name="Steele A.D."/>
            <person name="Gui C."/>
            <person name="Meng S."/>
            <person name="Li G."/>
            <person name="Viehrig K."/>
            <person name="Ye F."/>
            <person name="Su P."/>
            <person name="Kiefer A.F."/>
            <person name="Nichols A."/>
            <person name="Cepeda A.J."/>
            <person name="Yan W."/>
            <person name="Fan B."/>
            <person name="Jiang Y."/>
            <person name="Adhikari A."/>
            <person name="Zheng C.-J."/>
            <person name="Schuster L."/>
            <person name="Cowan T.M."/>
            <person name="Smanski M.J."/>
            <person name="Chevrette M.G."/>
            <person name="De Carvalho L.P.S."/>
            <person name="Shen B."/>
        </authorList>
    </citation>
    <scope>NUCLEOTIDE SEQUENCE [LARGE SCALE GENOMIC DNA]</scope>
    <source>
        <strain evidence="2 3">NPDC058348</strain>
    </source>
</reference>
<keyword evidence="1" id="KW-1133">Transmembrane helix</keyword>
<sequence>MTSKQPQPLAPRVVRQLRRTRSVYAAGIALWGIGATLEVWQRPGSHQMWVFLLFLTVFTGLLVVTSWWLWRHQDALRVVRREARVAGARR</sequence>
<feature type="transmembrane region" description="Helical" evidence="1">
    <location>
        <begin position="21"/>
        <end position="40"/>
    </location>
</feature>